<comment type="similarity">
    <text evidence="2">Belongs to the glycosyl hydrolase 81 family.</text>
</comment>
<evidence type="ECO:0000256" key="8">
    <source>
        <dbReference type="ARBA" id="ARBA00023326"/>
    </source>
</evidence>
<comment type="catalytic activity">
    <reaction evidence="1">
        <text>Hydrolysis of (1-&gt;3)-beta-D-glucosidic linkages in (1-&gt;3)-beta-D-glucans.</text>
        <dbReference type="EC" id="3.2.1.39"/>
    </reaction>
</comment>
<dbReference type="PROSITE" id="PS50022">
    <property type="entry name" value="FA58C_3"/>
    <property type="match status" value="6"/>
</dbReference>
<evidence type="ECO:0000313" key="10">
    <source>
        <dbReference type="EMBL" id="MBM6996675.1"/>
    </source>
</evidence>
<evidence type="ECO:0000256" key="5">
    <source>
        <dbReference type="ARBA" id="ARBA00023277"/>
    </source>
</evidence>
<comment type="caution">
    <text evidence="10">The sequence shown here is derived from an EMBL/GenBank/DDBJ whole genome shotgun (WGS) entry which is preliminary data.</text>
</comment>
<dbReference type="InterPro" id="IPR005200">
    <property type="entry name" value="Endo-beta-glucanase"/>
</dbReference>
<feature type="domain" description="F5/8 type C" evidence="9">
    <location>
        <begin position="1240"/>
        <end position="1380"/>
    </location>
</feature>
<dbReference type="PROSITE" id="PS52008">
    <property type="entry name" value="GH81"/>
    <property type="match status" value="1"/>
</dbReference>
<dbReference type="Pfam" id="PF00754">
    <property type="entry name" value="F5_F8_type_C"/>
    <property type="match status" value="5"/>
</dbReference>
<dbReference type="RefSeq" id="WP_193416103.1">
    <property type="nucleotide sequence ID" value="NZ_JADCNN020000011.1"/>
</dbReference>
<dbReference type="PANTHER" id="PTHR31983:SF0">
    <property type="entry name" value="GLUCAN ENDO-1,3-BETA-D-GLUCOSIDASE 2"/>
    <property type="match status" value="1"/>
</dbReference>
<dbReference type="Gene3D" id="2.70.98.30">
    <property type="entry name" value="Golgi alpha-mannosidase II, domain 4"/>
    <property type="match status" value="1"/>
</dbReference>
<gene>
    <name evidence="10" type="ORF">IM700_013555</name>
</gene>
<evidence type="ECO:0000256" key="6">
    <source>
        <dbReference type="ARBA" id="ARBA00023295"/>
    </source>
</evidence>
<dbReference type="EC" id="3.2.1.39" evidence="3"/>
<evidence type="ECO:0000256" key="4">
    <source>
        <dbReference type="ARBA" id="ARBA00022801"/>
    </source>
</evidence>
<evidence type="ECO:0000256" key="1">
    <source>
        <dbReference type="ARBA" id="ARBA00000382"/>
    </source>
</evidence>
<accession>A0ABS2H9X6</accession>
<dbReference type="Pfam" id="PF17652">
    <property type="entry name" value="Glyco_hydro81C"/>
    <property type="match status" value="1"/>
</dbReference>
<feature type="domain" description="F5/8 type C" evidence="9">
    <location>
        <begin position="1085"/>
        <end position="1234"/>
    </location>
</feature>
<feature type="domain" description="F5/8 type C" evidence="9">
    <location>
        <begin position="31"/>
        <end position="170"/>
    </location>
</feature>
<dbReference type="Pfam" id="PF22633">
    <property type="entry name" value="F5_F8_type_C_2"/>
    <property type="match status" value="1"/>
</dbReference>
<evidence type="ECO:0000256" key="7">
    <source>
        <dbReference type="ARBA" id="ARBA00023316"/>
    </source>
</evidence>
<proteinExistence type="inferred from homology"/>
<keyword evidence="5" id="KW-0119">Carbohydrate metabolism</keyword>
<keyword evidence="6" id="KW-0326">Glycosidase</keyword>
<dbReference type="InterPro" id="IPR040720">
    <property type="entry name" value="GH81_C"/>
</dbReference>
<feature type="domain" description="F5/8 type C" evidence="9">
    <location>
        <begin position="1406"/>
        <end position="1512"/>
    </location>
</feature>
<protein>
    <recommendedName>
        <fullName evidence="3">glucan endo-1,3-beta-D-glucosidase</fullName>
        <ecNumber evidence="3">3.2.1.39</ecNumber>
    </recommendedName>
</protein>
<feature type="domain" description="F5/8 type C" evidence="9">
    <location>
        <begin position="181"/>
        <end position="323"/>
    </location>
</feature>
<dbReference type="Proteomes" id="UP001516620">
    <property type="component" value="Unassembled WGS sequence"/>
</dbReference>
<dbReference type="InterPro" id="IPR000421">
    <property type="entry name" value="FA58C"/>
</dbReference>
<dbReference type="PANTHER" id="PTHR31983">
    <property type="entry name" value="ENDO-1,3(4)-BETA-GLUCANASE 1"/>
    <property type="match status" value="1"/>
</dbReference>
<sequence length="1657" mass="184209">MERAFVSKRKARIWAHLLTAIILWISSVQVIPAPEARAAEGDYLLSLYRPVYSSSSLGGNTPDMAVDGNENTRWESVWKKDPQWMYVDLGASATISKISVHWENAYASAFAFEVSDDEVHWEPVYSTTEGKGGWTEVDVDAKTRYVRVLSTKRAQEAYGVSIYEFNVYGTGGVSLPPKPAAANLALGKPVTASSLEIDEPSKSAEDKAKMEEKNYLAIHATDGSNDTRWSSVYKDNEWIYVDLGETREIGSVSFNWETAYGRAYDIQVSEDASHWTTVYRELNGSGGRETIPVYANARYVKMAGLGRGSTNGYSLFEFGVYAYREGDPKSTYDIPEIPAASAVQLGAGSYEINDVTMLEPKNPKYRTSNVEAPIPSNDWWQSILITNLGDGNSLVTLPLKNRYTKQGLNILNPGAGYASADGGSMDADGEPDLILSTNNINPAEVVTKISGYGDYSATVMMSDDDTAKMSTTFVKGSPFLYNTFENPDAAILQSQYITRLYDDHNQPILLNDGDVLTADHIGIEVTNQDKAPQPQTFVRQYGVFAPEGTVFMKLGNTIKIKFGPGGNYLSLAALPSADELSGYYQHAYAFVTDSQVDYRYDEAASLVTTDFHSITELKRPGFSSETFMALLPHQWKIATTPLTDLSYPSIRGLLKVSEGNSFTTQDRFYGIIPQFVEPDDPTYSRAQMMAYLDQLDADVAGNIMSEDPYWQGKKLHPLSLGVLISDQLGDTERRDHYLSKLKDILTDWYTYSPEERLHSYYFHYSDEWGSIFPYGSGFGVNTGLTDHHFTYGYYIFASAVLATYDKQFLQDYREMVEVLIRDYANPSKTDSQFPWLRNFDPYEGHSWAGGYADNRSGNNQEAAGEALFSWVGEYMWGLVTGNDAYRDTGIWGFTTEEKAAEQYWFNYDHDNWVEGYKHATVGHVYGSAYLYGTYFSGDPEQIYGIHWLPPAEWMTYYGRDPQKTNELYAGLIKDLGGQPERSWQHIIWPFQSIGDPEGALAKWDTRQMQQNEVFNAYWFLHSMVSTGTRSMDIWADDPAVTVYEKDGVYTAQIWNPSDNAKTVHFFGANGPLGSATVYAKAQVKVNPLEESVLEGPDPSQGVKYLDRSGWTITASSSSEGVERLVDGDLSTRWSSGRLQAPGDWLQIDLGSEQTFDTLFMNSGTNWGDYAHGYEVYVSADGESWNDPVATDTGTSPSLAVSLNKQQARYVKMVLTAPADSWWSISELKLAEFGAAAPPVTPQPADGSLDDRSGWVVTASSTQGKDVTVNMLDGNRDTLWTNGREQASGQWVKVDLGAVHRFDSILLDPGNAGEDYPRSYRLYVSNDGENWGDPVIGGPGQAGRLSVTFPTQTARYLKLVQTGEANRWWSIAELYVNDYGIGKQKEVTPDNWIVTSSSGNSAGAIVDGVESSRWTSGREQTGGEWFQLDLGMAQPVDQMVMDSAHSHEDYAHGYEVYVSLDGESWGSPVASGTGKGPIVTAAFPLQTARFLKVVQTGTDPHWWSIHEVKVYTADSTPWITEPQDGEEVLLNTLDRSGWTVTASTYADLSALFDDNLGSRWTSGAGQSPDQWIQIDLGGERHFSRLSMDSGGSDNDYARSFQVLLSEDGESWTTVSEDVGTSKQIVTTFPQQSARYVKILQTSTTPEWWWSIAEINLYR</sequence>
<reference evidence="10 11" key="1">
    <citation type="submission" date="2021-01" db="EMBL/GenBank/DDBJ databases">
        <title>Paenibacillus sp.nov. isolated from the rhizosphere soil of tomato plant.</title>
        <authorList>
            <person name="Thin K.K."/>
            <person name="Zhang X."/>
            <person name="He S."/>
        </authorList>
    </citation>
    <scope>NUCLEOTIDE SEQUENCE [LARGE SCALE GENOMIC DNA]</scope>
    <source>
        <strain evidence="10 11">DXFW5</strain>
    </source>
</reference>
<keyword evidence="4" id="KW-0378">Hydrolase</keyword>
<evidence type="ECO:0000313" key="11">
    <source>
        <dbReference type="Proteomes" id="UP001516620"/>
    </source>
</evidence>
<dbReference type="InterPro" id="IPR008979">
    <property type="entry name" value="Galactose-bd-like_sf"/>
</dbReference>
<dbReference type="Gene3D" id="2.60.120.260">
    <property type="entry name" value="Galactose-binding domain-like"/>
    <property type="match status" value="6"/>
</dbReference>
<keyword evidence="8" id="KW-0624">Polysaccharide degradation</keyword>
<organism evidence="10 11">
    <name type="scientific">Paenibacillus rhizolycopersici</name>
    <dbReference type="NCBI Taxonomy" id="2780073"/>
    <lineage>
        <taxon>Bacteria</taxon>
        <taxon>Bacillati</taxon>
        <taxon>Bacillota</taxon>
        <taxon>Bacilli</taxon>
        <taxon>Bacillales</taxon>
        <taxon>Paenibacillaceae</taxon>
        <taxon>Paenibacillus</taxon>
    </lineage>
</organism>
<name>A0ABS2H9X6_9BACL</name>
<evidence type="ECO:0000256" key="3">
    <source>
        <dbReference type="ARBA" id="ARBA00012780"/>
    </source>
</evidence>
<evidence type="ECO:0000259" key="9">
    <source>
        <dbReference type="PROSITE" id="PS50022"/>
    </source>
</evidence>
<feature type="domain" description="F5/8 type C" evidence="9">
    <location>
        <begin position="1518"/>
        <end position="1657"/>
    </location>
</feature>
<keyword evidence="7" id="KW-0961">Cell wall biogenesis/degradation</keyword>
<dbReference type="EMBL" id="JADCNN020000011">
    <property type="protein sequence ID" value="MBM6996675.1"/>
    <property type="molecule type" value="Genomic_DNA"/>
</dbReference>
<evidence type="ECO:0000256" key="2">
    <source>
        <dbReference type="ARBA" id="ARBA00010730"/>
    </source>
</evidence>
<keyword evidence="11" id="KW-1185">Reference proteome</keyword>
<dbReference type="SUPFAM" id="SSF49785">
    <property type="entry name" value="Galactose-binding domain-like"/>
    <property type="match status" value="6"/>
</dbReference>